<comment type="caution">
    <text evidence="3">The sequence shown here is derived from an EMBL/GenBank/DDBJ whole genome shotgun (WGS) entry which is preliminary data.</text>
</comment>
<evidence type="ECO:0000256" key="1">
    <source>
        <dbReference type="SAM" id="MobiDB-lite"/>
    </source>
</evidence>
<gene>
    <name evidence="2" type="ORF">Ga0061061_11234</name>
    <name evidence="3" type="ORF">Ga0061061_1213</name>
</gene>
<evidence type="ECO:0000313" key="2">
    <source>
        <dbReference type="EMBL" id="CUA90307.1"/>
    </source>
</evidence>
<dbReference type="Proteomes" id="UP000182178">
    <property type="component" value="Unassembled WGS sequence"/>
</dbReference>
<keyword evidence="4" id="KW-1185">Reference proteome</keyword>
<dbReference type="EMBL" id="CYHC01000021">
    <property type="protein sequence ID" value="CUA91170.1"/>
    <property type="molecule type" value="Genomic_DNA"/>
</dbReference>
<evidence type="ECO:0008006" key="5">
    <source>
        <dbReference type="Google" id="ProtNLM"/>
    </source>
</evidence>
<feature type="compositionally biased region" description="Basic and acidic residues" evidence="1">
    <location>
        <begin position="125"/>
        <end position="142"/>
    </location>
</feature>
<dbReference type="InterPro" id="IPR021880">
    <property type="entry name" value="DUF3489"/>
</dbReference>
<accession>A0ABP2AC58</accession>
<feature type="region of interest" description="Disordered" evidence="1">
    <location>
        <begin position="108"/>
        <end position="143"/>
    </location>
</feature>
<protein>
    <recommendedName>
        <fullName evidence="5">DUF3489 domain-containing protein</fullName>
    </recommendedName>
</protein>
<name>A0ABP2AC58_9HYPH</name>
<proteinExistence type="predicted"/>
<sequence length="206" mass="21470">MGAAPTMETTPMTQLSDTQAVILSAAAQRDDGNVLPLPGSLRGGAAVKVVGALLSRGLVAETVTDSQTKADAALNRIWRNDENGCAILLHITDAGLAAIGIELEGPDTALTDANETPSADAPENTPRESDPAPKARTRREGTKQATLIAMLRAPEGATIAEIMTATGWQSHTVRGAMAGALKKKLGLEVTSEKIEGRGRVYRLPPV</sequence>
<evidence type="ECO:0000313" key="3">
    <source>
        <dbReference type="EMBL" id="CUA91170.1"/>
    </source>
</evidence>
<evidence type="ECO:0000313" key="4">
    <source>
        <dbReference type="Proteomes" id="UP000182178"/>
    </source>
</evidence>
<dbReference type="EMBL" id="CYHC01000012">
    <property type="protein sequence ID" value="CUA90307.1"/>
    <property type="molecule type" value="Genomic_DNA"/>
</dbReference>
<reference evidence="3 4" key="1">
    <citation type="submission" date="2015-08" db="EMBL/GenBank/DDBJ databases">
        <authorList>
            <person name="Varghese N."/>
        </authorList>
    </citation>
    <scope>NUCLEOTIDE SEQUENCE [LARGE SCALE GENOMIC DNA]</scope>
    <source>
        <strain evidence="3 4">DSM 18167</strain>
    </source>
</reference>
<organism evidence="3 4">
    <name type="scientific">Chelatococcus sambhunathii</name>
    <dbReference type="NCBI Taxonomy" id="363953"/>
    <lineage>
        <taxon>Bacteria</taxon>
        <taxon>Pseudomonadati</taxon>
        <taxon>Pseudomonadota</taxon>
        <taxon>Alphaproteobacteria</taxon>
        <taxon>Hyphomicrobiales</taxon>
        <taxon>Chelatococcaceae</taxon>
        <taxon>Chelatococcus</taxon>
    </lineage>
</organism>
<dbReference type="Pfam" id="PF11994">
    <property type="entry name" value="DUF3489"/>
    <property type="match status" value="1"/>
</dbReference>